<dbReference type="InterPro" id="IPR007260">
    <property type="entry name" value="NanE"/>
</dbReference>
<comment type="function">
    <text evidence="2 7">Converts N-acetylmannosamine-6-phosphate (ManNAc-6-P) to N-acetylglucosamine-6-phosphate (GlcNAc-6-P).</text>
</comment>
<dbReference type="EMBL" id="JACJVO010000045">
    <property type="protein sequence ID" value="MBB6735233.1"/>
    <property type="molecule type" value="Genomic_DNA"/>
</dbReference>
<dbReference type="GO" id="GO:0005975">
    <property type="term" value="P:carbohydrate metabolic process"/>
    <property type="evidence" value="ECO:0007669"/>
    <property type="project" value="UniProtKB-UniRule"/>
</dbReference>
<dbReference type="AlphaFoldDB" id="A0A7X0W0M9"/>
<dbReference type="GO" id="GO:0047465">
    <property type="term" value="F:N-acylglucosamine-6-phosphate 2-epimerase activity"/>
    <property type="evidence" value="ECO:0007669"/>
    <property type="project" value="UniProtKB-EC"/>
</dbReference>
<dbReference type="GO" id="GO:0005829">
    <property type="term" value="C:cytosol"/>
    <property type="evidence" value="ECO:0007669"/>
    <property type="project" value="TreeGrafter"/>
</dbReference>
<evidence type="ECO:0000256" key="2">
    <source>
        <dbReference type="ARBA" id="ARBA00002147"/>
    </source>
</evidence>
<dbReference type="InterPro" id="IPR011060">
    <property type="entry name" value="RibuloseP-bd_barrel"/>
</dbReference>
<dbReference type="PANTHER" id="PTHR36204:SF1">
    <property type="entry name" value="N-ACETYLMANNOSAMINE-6-PHOSPHATE 2-EPIMERASE-RELATED"/>
    <property type="match status" value="1"/>
</dbReference>
<comment type="pathway">
    <text evidence="3 7">Amino-sugar metabolism; N-acetylneuraminate degradation; D-fructose 6-phosphate from N-acetylneuraminate: step 3/5.</text>
</comment>
<dbReference type="InterPro" id="IPR013785">
    <property type="entry name" value="Aldolase_TIM"/>
</dbReference>
<dbReference type="Gene3D" id="3.20.20.70">
    <property type="entry name" value="Aldolase class I"/>
    <property type="match status" value="1"/>
</dbReference>
<keyword evidence="5 7" id="KW-0413">Isomerase</keyword>
<dbReference type="GO" id="GO:0006053">
    <property type="term" value="P:N-acetylmannosamine catabolic process"/>
    <property type="evidence" value="ECO:0007669"/>
    <property type="project" value="TreeGrafter"/>
</dbReference>
<evidence type="ECO:0000256" key="5">
    <source>
        <dbReference type="ARBA" id="ARBA00023235"/>
    </source>
</evidence>
<evidence type="ECO:0000256" key="3">
    <source>
        <dbReference type="ARBA" id="ARBA00005081"/>
    </source>
</evidence>
<evidence type="ECO:0000313" key="8">
    <source>
        <dbReference type="EMBL" id="MBB6735233.1"/>
    </source>
</evidence>
<dbReference type="EC" id="5.1.3.9" evidence="7"/>
<comment type="catalytic activity">
    <reaction evidence="1 7">
        <text>an N-acyl-D-glucosamine 6-phosphate = an N-acyl-D-mannosamine 6-phosphate</text>
        <dbReference type="Rhea" id="RHEA:23932"/>
        <dbReference type="ChEBI" id="CHEBI:57599"/>
        <dbReference type="ChEBI" id="CHEBI:57666"/>
        <dbReference type="EC" id="5.1.3.9"/>
    </reaction>
</comment>
<comment type="similarity">
    <text evidence="4 7">Belongs to the NanE family.</text>
</comment>
<evidence type="ECO:0000256" key="6">
    <source>
        <dbReference type="ARBA" id="ARBA00023277"/>
    </source>
</evidence>
<dbReference type="PANTHER" id="PTHR36204">
    <property type="entry name" value="N-ACETYLMANNOSAMINE-6-PHOSPHATE 2-EPIMERASE-RELATED"/>
    <property type="match status" value="1"/>
</dbReference>
<dbReference type="UniPathway" id="UPA00629">
    <property type="reaction ID" value="UER00682"/>
</dbReference>
<dbReference type="Pfam" id="PF04131">
    <property type="entry name" value="NanE"/>
    <property type="match status" value="1"/>
</dbReference>
<keyword evidence="9" id="KW-1185">Reference proteome</keyword>
<organism evidence="8 9">
    <name type="scientific">Cohnella zeiphila</name>
    <dbReference type="NCBI Taxonomy" id="2761120"/>
    <lineage>
        <taxon>Bacteria</taxon>
        <taxon>Bacillati</taxon>
        <taxon>Bacillota</taxon>
        <taxon>Bacilli</taxon>
        <taxon>Bacillales</taxon>
        <taxon>Paenibacillaceae</taxon>
        <taxon>Cohnella</taxon>
    </lineage>
</organism>
<dbReference type="CDD" id="cd04729">
    <property type="entry name" value="NanE"/>
    <property type="match status" value="1"/>
</dbReference>
<dbReference type="GO" id="GO:0019262">
    <property type="term" value="P:N-acetylneuraminate catabolic process"/>
    <property type="evidence" value="ECO:0007669"/>
    <property type="project" value="UniProtKB-UniRule"/>
</dbReference>
<dbReference type="SUPFAM" id="SSF51366">
    <property type="entry name" value="Ribulose-phoshate binding barrel"/>
    <property type="match status" value="1"/>
</dbReference>
<comment type="caution">
    <text evidence="8">The sequence shown here is derived from an EMBL/GenBank/DDBJ whole genome shotgun (WGS) entry which is preliminary data.</text>
</comment>
<evidence type="ECO:0000313" key="9">
    <source>
        <dbReference type="Proteomes" id="UP000564644"/>
    </source>
</evidence>
<dbReference type="Proteomes" id="UP000564644">
    <property type="component" value="Unassembled WGS sequence"/>
</dbReference>
<evidence type="ECO:0000256" key="4">
    <source>
        <dbReference type="ARBA" id="ARBA00007439"/>
    </source>
</evidence>
<accession>A0A7X0W0M9</accession>
<evidence type="ECO:0000256" key="7">
    <source>
        <dbReference type="HAMAP-Rule" id="MF_01235"/>
    </source>
</evidence>
<keyword evidence="6 7" id="KW-0119">Carbohydrate metabolism</keyword>
<dbReference type="HAMAP" id="MF_01235">
    <property type="entry name" value="ManNAc6P_epimer"/>
    <property type="match status" value="1"/>
</dbReference>
<evidence type="ECO:0000256" key="1">
    <source>
        <dbReference type="ARBA" id="ARBA00000056"/>
    </source>
</evidence>
<name>A0A7X0W0M9_9BACL</name>
<sequence length="239" mass="25760">MAERGVPRLHSLIAGLRNGLIVSCQALENEPLYGSGTMALMASAAEEGGAVAIRANTPQDIRAIKRKTSLPVIGLYKVRYPGSEAFITPTIREVREIREAGADLIAIDATRQIRPDGESLEAFVAEIRLRFPDVVLVADVSTFEEGAAAMEWGAEAVSTTLSGYTSYSPRQEHPDVELVSRLAALRHAPVLAEGRIWSPEQCQICLDAGAHAVVVGTAITRPQEITRRFVKSIRAGCGK</sequence>
<proteinExistence type="inferred from homology"/>
<gene>
    <name evidence="7" type="primary">nanE</name>
    <name evidence="8" type="ORF">H7C18_30405</name>
</gene>
<protein>
    <recommendedName>
        <fullName evidence="7">Putative N-acetylmannosamine-6-phosphate 2-epimerase</fullName>
        <ecNumber evidence="7">5.1.3.9</ecNumber>
    </recommendedName>
    <alternativeName>
        <fullName evidence="7">ManNAc-6-P epimerase</fullName>
    </alternativeName>
</protein>
<dbReference type="NCBIfam" id="NF002231">
    <property type="entry name" value="PRK01130.1"/>
    <property type="match status" value="1"/>
</dbReference>
<reference evidence="8 9" key="1">
    <citation type="submission" date="2020-08" db="EMBL/GenBank/DDBJ databases">
        <title>Cohnella phylogeny.</title>
        <authorList>
            <person name="Dunlap C."/>
        </authorList>
    </citation>
    <scope>NUCLEOTIDE SEQUENCE [LARGE SCALE GENOMIC DNA]</scope>
    <source>
        <strain evidence="8 9">CBP 2801</strain>
    </source>
</reference>